<dbReference type="SUPFAM" id="SSF53474">
    <property type="entry name" value="alpha/beta-Hydrolases"/>
    <property type="match status" value="1"/>
</dbReference>
<organism evidence="3 4">
    <name type="scientific">Aquimarina algiphila</name>
    <dbReference type="NCBI Taxonomy" id="2047982"/>
    <lineage>
        <taxon>Bacteria</taxon>
        <taxon>Pseudomonadati</taxon>
        <taxon>Bacteroidota</taxon>
        <taxon>Flavobacteriia</taxon>
        <taxon>Flavobacteriales</taxon>
        <taxon>Flavobacteriaceae</taxon>
        <taxon>Aquimarina</taxon>
    </lineage>
</organism>
<comment type="caution">
    <text evidence="3">The sequence shown here is derived from an EMBL/GenBank/DDBJ whole genome shotgun (WGS) entry which is preliminary data.</text>
</comment>
<dbReference type="Gene3D" id="3.40.50.1820">
    <property type="entry name" value="alpha/beta hydrolase"/>
    <property type="match status" value="1"/>
</dbReference>
<evidence type="ECO:0000256" key="1">
    <source>
        <dbReference type="ARBA" id="ARBA00005622"/>
    </source>
</evidence>
<dbReference type="InterPro" id="IPR000801">
    <property type="entry name" value="Esterase-like"/>
</dbReference>
<keyword evidence="2 3" id="KW-0378">Hydrolase</keyword>
<evidence type="ECO:0000313" key="4">
    <source>
        <dbReference type="Proteomes" id="UP000318833"/>
    </source>
</evidence>
<gene>
    <name evidence="3" type="ORF">FOF46_27945</name>
</gene>
<dbReference type="Pfam" id="PF00756">
    <property type="entry name" value="Esterase"/>
    <property type="match status" value="1"/>
</dbReference>
<dbReference type="AlphaFoldDB" id="A0A554VBR2"/>
<dbReference type="Proteomes" id="UP000318833">
    <property type="component" value="Unassembled WGS sequence"/>
</dbReference>
<name>A0A554VBR2_9FLAO</name>
<protein>
    <submittedName>
        <fullName evidence="3">Alpha/beta hydrolase</fullName>
    </submittedName>
</protein>
<dbReference type="GO" id="GO:0016788">
    <property type="term" value="F:hydrolase activity, acting on ester bonds"/>
    <property type="evidence" value="ECO:0007669"/>
    <property type="project" value="TreeGrafter"/>
</dbReference>
<evidence type="ECO:0000256" key="2">
    <source>
        <dbReference type="ARBA" id="ARBA00022801"/>
    </source>
</evidence>
<reference evidence="3 4" key="1">
    <citation type="submission" date="2019-07" db="EMBL/GenBank/DDBJ databases">
        <title>The draft genome sequence of Aquimarina algiphila M91.</title>
        <authorList>
            <person name="Meng X."/>
        </authorList>
    </citation>
    <scope>NUCLEOTIDE SEQUENCE [LARGE SCALE GENOMIC DNA]</scope>
    <source>
        <strain evidence="3 4">M91</strain>
    </source>
</reference>
<dbReference type="PANTHER" id="PTHR40841">
    <property type="entry name" value="SIDEROPHORE TRIACETYLFUSARININE C ESTERASE"/>
    <property type="match status" value="1"/>
</dbReference>
<evidence type="ECO:0000313" key="3">
    <source>
        <dbReference type="EMBL" id="TSE03977.1"/>
    </source>
</evidence>
<accession>A0A554VBR2</accession>
<keyword evidence="4" id="KW-1185">Reference proteome</keyword>
<dbReference type="OrthoDB" id="9784036at2"/>
<dbReference type="InterPro" id="IPR052558">
    <property type="entry name" value="Siderophore_Hydrolase_D"/>
</dbReference>
<dbReference type="EMBL" id="VLNR01000093">
    <property type="protein sequence ID" value="TSE03977.1"/>
    <property type="molecule type" value="Genomic_DNA"/>
</dbReference>
<proteinExistence type="inferred from homology"/>
<dbReference type="InterPro" id="IPR029058">
    <property type="entry name" value="AB_hydrolase_fold"/>
</dbReference>
<sequence length="290" mass="33775">MTFINYFLRYTTISLMFILSHMNAQNTEPYKYPQSEIATIHSKVLNEDRKIYIHLPKLDSTNLDNRFPVLYLMDGENHFELFAQYADYLSRPDVLAIPKMIIVGIPNTQRRRDLTPTVSITDWEGKPDTSNLIKPSGGNEIFLKFIKTELIPAIDKSYKTKRYKILAGHSFGGLSSINCMLTYPDMFDAYIAVSPSFWWDDRYLLKLADKKLKKESNLKKILFYSDGNEGGSSSFFHSDLLKFDSLISNKNLIGLDYMYKHYPTETHMTAPIVAYFDALRFIFKEWEKQQ</sequence>
<comment type="similarity">
    <text evidence="1">Belongs to the esterase D family.</text>
</comment>
<dbReference type="PANTHER" id="PTHR40841:SF2">
    <property type="entry name" value="SIDEROPHORE-DEGRADING ESTERASE (EUROFUNG)"/>
    <property type="match status" value="1"/>
</dbReference>